<evidence type="ECO:0000313" key="7">
    <source>
        <dbReference type="EMBL" id="KRT83645.1"/>
    </source>
</evidence>
<keyword evidence="2 5" id="KW-0812">Transmembrane</keyword>
<keyword evidence="3 5" id="KW-1133">Transmembrane helix</keyword>
<feature type="transmembrane region" description="Helical" evidence="5">
    <location>
        <begin position="158"/>
        <end position="175"/>
    </location>
</feature>
<dbReference type="Proteomes" id="UP000051574">
    <property type="component" value="Unassembled WGS sequence"/>
</dbReference>
<dbReference type="InterPro" id="IPR001828">
    <property type="entry name" value="ANF_lig-bd_rcpt"/>
</dbReference>
<protein>
    <recommendedName>
        <fullName evidence="6">Receptor ligand binding region domain-containing protein</fullName>
    </recommendedName>
</protein>
<accession>A0A0T6B946</accession>
<dbReference type="Pfam" id="PF01094">
    <property type="entry name" value="ANF_receptor"/>
    <property type="match status" value="1"/>
</dbReference>
<evidence type="ECO:0000259" key="6">
    <source>
        <dbReference type="Pfam" id="PF01094"/>
    </source>
</evidence>
<reference evidence="7 8" key="1">
    <citation type="submission" date="2015-09" db="EMBL/GenBank/DDBJ databases">
        <title>Draft genome of the scarab beetle Oryctes borbonicus.</title>
        <authorList>
            <person name="Meyer J.M."/>
            <person name="Markov G.V."/>
            <person name="Baskaran P."/>
            <person name="Herrmann M."/>
            <person name="Sommer R.J."/>
            <person name="Roedelsperger C."/>
        </authorList>
    </citation>
    <scope>NUCLEOTIDE SEQUENCE [LARGE SCALE GENOMIC DNA]</scope>
    <source>
        <strain evidence="7">OB123</strain>
        <tissue evidence="7">Whole animal</tissue>
    </source>
</reference>
<dbReference type="OrthoDB" id="6719909at2759"/>
<sequence length="176" mass="19964">MPPFCVPYHHKIFDSISVPIQAAHLYDAVMIYARALTEVFEKNEDPRNGIAILQKILNRSYHSIQGYDVFIDGNGDAEGNFTVVALLDDQEMNTTLRMSMQPVGYFQYTSNGSSHLLDLPEFKYLDMSRPIQWVGGKLPSAEPECGFHGEKCISKTDWRFTGFLFFFSLILAIIAL</sequence>
<keyword evidence="8" id="KW-1185">Reference proteome</keyword>
<evidence type="ECO:0000256" key="3">
    <source>
        <dbReference type="ARBA" id="ARBA00022989"/>
    </source>
</evidence>
<evidence type="ECO:0000256" key="1">
    <source>
        <dbReference type="ARBA" id="ARBA00004370"/>
    </source>
</evidence>
<dbReference type="GO" id="GO:0016020">
    <property type="term" value="C:membrane"/>
    <property type="evidence" value="ECO:0007669"/>
    <property type="project" value="UniProtKB-SubCell"/>
</dbReference>
<proteinExistence type="predicted"/>
<keyword evidence="4 5" id="KW-0472">Membrane</keyword>
<organism evidence="7 8">
    <name type="scientific">Oryctes borbonicus</name>
    <dbReference type="NCBI Taxonomy" id="1629725"/>
    <lineage>
        <taxon>Eukaryota</taxon>
        <taxon>Metazoa</taxon>
        <taxon>Ecdysozoa</taxon>
        <taxon>Arthropoda</taxon>
        <taxon>Hexapoda</taxon>
        <taxon>Insecta</taxon>
        <taxon>Pterygota</taxon>
        <taxon>Neoptera</taxon>
        <taxon>Endopterygota</taxon>
        <taxon>Coleoptera</taxon>
        <taxon>Polyphaga</taxon>
        <taxon>Scarabaeiformia</taxon>
        <taxon>Scarabaeidae</taxon>
        <taxon>Dynastinae</taxon>
        <taxon>Oryctes</taxon>
    </lineage>
</organism>
<feature type="domain" description="Receptor ligand binding region" evidence="6">
    <location>
        <begin position="21"/>
        <end position="86"/>
    </location>
</feature>
<gene>
    <name evidence="7" type="ORF">AMK59_3294</name>
</gene>
<evidence type="ECO:0000256" key="4">
    <source>
        <dbReference type="ARBA" id="ARBA00023136"/>
    </source>
</evidence>
<evidence type="ECO:0000256" key="5">
    <source>
        <dbReference type="SAM" id="Phobius"/>
    </source>
</evidence>
<dbReference type="AlphaFoldDB" id="A0A0T6B946"/>
<evidence type="ECO:0000313" key="8">
    <source>
        <dbReference type="Proteomes" id="UP000051574"/>
    </source>
</evidence>
<name>A0A0T6B946_9SCAR</name>
<comment type="subcellular location">
    <subcellularLocation>
        <location evidence="1">Membrane</location>
    </subcellularLocation>
</comment>
<feature type="non-terminal residue" evidence="7">
    <location>
        <position position="176"/>
    </location>
</feature>
<dbReference type="SUPFAM" id="SSF53822">
    <property type="entry name" value="Periplasmic binding protein-like I"/>
    <property type="match status" value="1"/>
</dbReference>
<dbReference type="InterPro" id="IPR028082">
    <property type="entry name" value="Peripla_BP_I"/>
</dbReference>
<dbReference type="Gene3D" id="3.40.50.2300">
    <property type="match status" value="1"/>
</dbReference>
<evidence type="ECO:0000256" key="2">
    <source>
        <dbReference type="ARBA" id="ARBA00022692"/>
    </source>
</evidence>
<comment type="caution">
    <text evidence="7">The sequence shown here is derived from an EMBL/GenBank/DDBJ whole genome shotgun (WGS) entry which is preliminary data.</text>
</comment>
<dbReference type="EMBL" id="LJIG01009155">
    <property type="protein sequence ID" value="KRT83645.1"/>
    <property type="molecule type" value="Genomic_DNA"/>
</dbReference>